<dbReference type="InterPro" id="IPR029787">
    <property type="entry name" value="Nucleotide_cyclase"/>
</dbReference>
<feature type="domain" description="GGDEF" evidence="3">
    <location>
        <begin position="368"/>
        <end position="501"/>
    </location>
</feature>
<dbReference type="InterPro" id="IPR043128">
    <property type="entry name" value="Rev_trsase/Diguanyl_cyclase"/>
</dbReference>
<dbReference type="Pfam" id="PF00990">
    <property type="entry name" value="GGDEF"/>
    <property type="match status" value="1"/>
</dbReference>
<feature type="transmembrane region" description="Helical" evidence="1">
    <location>
        <begin position="63"/>
        <end position="81"/>
    </location>
</feature>
<dbReference type="AlphaFoldDB" id="A0A4Y6UTC3"/>
<sequence>MKSKRIFYAIAAGYLVLHFILSNLYRENETALTWIGHLNIFPILACTLLMLRVTRHPQSKNRLFWRFVLCSSVCYLTSLLLMLADTLLDRMTLPSPGITDLFWAAQGVFLFVGLLVLVHQRLKSLRLMQYFLDASIFMSTTAVFSWSLIIAPLFHTSMQQEHWLPAFLNLCYPIMDLGILFLLSLLLFANQSMGSSRTDAMFLAGVLLLALGDSTYLYMQLHGMYWLGSPVDATWTASTLLLTSAGLESLTGRQTRRPRRMSALLASRLGWLRRLLPYVSLVALFAIILDELAEFNVMVMGSAFAVLLIIARLILTFVENDYLLNRLTHTVEIKEHEASHDPLTGLPNRRKFDAELNEAVERAERESGQLALLFFDLDRFKHVNDSMGHTVGDLLLQVVADRLREYIPSSRLLARQGGDEFTVLVDPLEGEVEAYRTIAAIEEVFKKPLALNGTMLYVSASIGVALYPRDGSTADELMRSADMAMHEAKKNRHQKSLFFEPCFGERLAYKVELENELRGAIERGEISLHYQLQQNIQHCGIVGVEALIRWNHPVLGSVSPVEFIPVAEETGMIIAIGEWVMKTACRQQVSWAEAGFGSLRMSINVSPYQFQDELFVEKILHTLRETGVDARQITLEVTESLAIRDVEKVSSQLRLLRQWGIKLAIDDFGTGYASLKYLRTFEPHLLKIDRFFVDGIDVEAERGDMVRAIIAIGRSLNMEVLAEGVETENQLQFLRAAGCDEVQGYYLSRPLPAEALEQRLRLKGYPLTTGAD</sequence>
<dbReference type="InterPro" id="IPR001633">
    <property type="entry name" value="EAL_dom"/>
</dbReference>
<dbReference type="Pfam" id="PF00563">
    <property type="entry name" value="EAL"/>
    <property type="match status" value="1"/>
</dbReference>
<keyword evidence="1" id="KW-0472">Membrane</keyword>
<dbReference type="Gene3D" id="3.30.70.270">
    <property type="match status" value="1"/>
</dbReference>
<feature type="transmembrane region" description="Helical" evidence="1">
    <location>
        <begin position="7"/>
        <end position="25"/>
    </location>
</feature>
<gene>
    <name evidence="4" type="ORF">FFV09_02465</name>
</gene>
<evidence type="ECO:0000256" key="1">
    <source>
        <dbReference type="SAM" id="Phobius"/>
    </source>
</evidence>
<dbReference type="PROSITE" id="PS50883">
    <property type="entry name" value="EAL"/>
    <property type="match status" value="1"/>
</dbReference>
<dbReference type="RefSeq" id="WP_141446215.1">
    <property type="nucleotide sequence ID" value="NZ_CP041217.1"/>
</dbReference>
<proteinExistence type="predicted"/>
<dbReference type="InterPro" id="IPR052155">
    <property type="entry name" value="Biofilm_reg_signaling"/>
</dbReference>
<feature type="transmembrane region" description="Helical" evidence="1">
    <location>
        <begin position="101"/>
        <end position="118"/>
    </location>
</feature>
<feature type="transmembrane region" description="Helical" evidence="1">
    <location>
        <begin position="295"/>
        <end position="318"/>
    </location>
</feature>
<dbReference type="PROSITE" id="PS50887">
    <property type="entry name" value="GGDEF"/>
    <property type="match status" value="1"/>
</dbReference>
<keyword evidence="1" id="KW-0812">Transmembrane</keyword>
<feature type="transmembrane region" description="Helical" evidence="1">
    <location>
        <begin position="130"/>
        <end position="154"/>
    </location>
</feature>
<feature type="transmembrane region" description="Helical" evidence="1">
    <location>
        <begin position="166"/>
        <end position="188"/>
    </location>
</feature>
<name>A0A4Y6UTC3_SACBS</name>
<feature type="transmembrane region" description="Helical" evidence="1">
    <location>
        <begin position="200"/>
        <end position="221"/>
    </location>
</feature>
<dbReference type="KEGG" id="saca:FFV09_02465"/>
<evidence type="ECO:0000313" key="5">
    <source>
        <dbReference type="Proteomes" id="UP000316968"/>
    </source>
</evidence>
<feature type="transmembrane region" description="Helical" evidence="1">
    <location>
        <begin position="271"/>
        <end position="289"/>
    </location>
</feature>
<evidence type="ECO:0000259" key="3">
    <source>
        <dbReference type="PROSITE" id="PS50887"/>
    </source>
</evidence>
<dbReference type="PANTHER" id="PTHR44757:SF2">
    <property type="entry name" value="BIOFILM ARCHITECTURE MAINTENANCE PROTEIN MBAA"/>
    <property type="match status" value="1"/>
</dbReference>
<dbReference type="Gene3D" id="3.20.20.450">
    <property type="entry name" value="EAL domain"/>
    <property type="match status" value="1"/>
</dbReference>
<dbReference type="SMART" id="SM00267">
    <property type="entry name" value="GGDEF"/>
    <property type="match status" value="1"/>
</dbReference>
<dbReference type="CDD" id="cd01948">
    <property type="entry name" value="EAL"/>
    <property type="match status" value="1"/>
</dbReference>
<reference evidence="4 5" key="1">
    <citation type="submission" date="2019-06" db="EMBL/GenBank/DDBJ databases">
        <title>Saccharibacillus brassicae sp. nov., an endophytic bacterium isolated from Chinese cabbage seeds (Brassica pekinensis).</title>
        <authorList>
            <person name="Jiang L."/>
            <person name="Lee J."/>
            <person name="Kim S.W."/>
        </authorList>
    </citation>
    <scope>NUCLEOTIDE SEQUENCE [LARGE SCALE GENOMIC DNA]</scope>
    <source>
        <strain evidence="5">KCTC 43072 / ATSA2</strain>
    </source>
</reference>
<dbReference type="SUPFAM" id="SSF55073">
    <property type="entry name" value="Nucleotide cyclase"/>
    <property type="match status" value="1"/>
</dbReference>
<protein>
    <submittedName>
        <fullName evidence="4">EAL domain-containing protein</fullName>
    </submittedName>
</protein>
<dbReference type="OrthoDB" id="9759607at2"/>
<accession>A0A4Y6UTC3</accession>
<dbReference type="NCBIfam" id="TIGR00254">
    <property type="entry name" value="GGDEF"/>
    <property type="match status" value="1"/>
</dbReference>
<dbReference type="SMART" id="SM00052">
    <property type="entry name" value="EAL"/>
    <property type="match status" value="1"/>
</dbReference>
<dbReference type="CDD" id="cd01949">
    <property type="entry name" value="GGDEF"/>
    <property type="match status" value="1"/>
</dbReference>
<dbReference type="Proteomes" id="UP000316968">
    <property type="component" value="Chromosome"/>
</dbReference>
<keyword evidence="1" id="KW-1133">Transmembrane helix</keyword>
<dbReference type="PANTHER" id="PTHR44757">
    <property type="entry name" value="DIGUANYLATE CYCLASE DGCP"/>
    <property type="match status" value="1"/>
</dbReference>
<dbReference type="InterPro" id="IPR035919">
    <property type="entry name" value="EAL_sf"/>
</dbReference>
<dbReference type="FunFam" id="3.20.20.450:FF:000001">
    <property type="entry name" value="Cyclic di-GMP phosphodiesterase yahA"/>
    <property type="match status" value="1"/>
</dbReference>
<feature type="transmembrane region" description="Helical" evidence="1">
    <location>
        <begin position="31"/>
        <end position="51"/>
    </location>
</feature>
<dbReference type="EMBL" id="CP041217">
    <property type="protein sequence ID" value="QDH19828.1"/>
    <property type="molecule type" value="Genomic_DNA"/>
</dbReference>
<evidence type="ECO:0000259" key="2">
    <source>
        <dbReference type="PROSITE" id="PS50883"/>
    </source>
</evidence>
<organism evidence="4 5">
    <name type="scientific">Saccharibacillus brassicae</name>
    <dbReference type="NCBI Taxonomy" id="2583377"/>
    <lineage>
        <taxon>Bacteria</taxon>
        <taxon>Bacillati</taxon>
        <taxon>Bacillota</taxon>
        <taxon>Bacilli</taxon>
        <taxon>Bacillales</taxon>
        <taxon>Paenibacillaceae</taxon>
        <taxon>Saccharibacillus</taxon>
    </lineage>
</organism>
<feature type="domain" description="EAL" evidence="2">
    <location>
        <begin position="510"/>
        <end position="764"/>
    </location>
</feature>
<evidence type="ECO:0000313" key="4">
    <source>
        <dbReference type="EMBL" id="QDH19828.1"/>
    </source>
</evidence>
<keyword evidence="5" id="KW-1185">Reference proteome</keyword>
<dbReference type="InterPro" id="IPR000160">
    <property type="entry name" value="GGDEF_dom"/>
</dbReference>
<dbReference type="SUPFAM" id="SSF141868">
    <property type="entry name" value="EAL domain-like"/>
    <property type="match status" value="1"/>
</dbReference>